<feature type="binding site" description="axial binding residue" evidence="8">
    <location>
        <position position="379"/>
    </location>
    <ligand>
        <name>heme</name>
        <dbReference type="ChEBI" id="CHEBI:30413"/>
    </ligand>
    <ligandPart>
        <name>Fe</name>
        <dbReference type="ChEBI" id="CHEBI:18248"/>
    </ligandPart>
</feature>
<comment type="similarity">
    <text evidence="2 9">Belongs to the cytochrome P450 family.</text>
</comment>
<evidence type="ECO:0000256" key="4">
    <source>
        <dbReference type="ARBA" id="ARBA00022723"/>
    </source>
</evidence>
<dbReference type="InterPro" id="IPR002401">
    <property type="entry name" value="Cyt_P450_E_grp-I"/>
</dbReference>
<evidence type="ECO:0000256" key="5">
    <source>
        <dbReference type="ARBA" id="ARBA00023002"/>
    </source>
</evidence>
<dbReference type="Gene3D" id="1.10.630.10">
    <property type="entry name" value="Cytochrome P450"/>
    <property type="match status" value="1"/>
</dbReference>
<accession>A0A3A2ZUE1</accession>
<evidence type="ECO:0000313" key="10">
    <source>
        <dbReference type="EMBL" id="RJE26778.1"/>
    </source>
</evidence>
<dbReference type="PROSITE" id="PS00086">
    <property type="entry name" value="CYTOCHROME_P450"/>
    <property type="match status" value="1"/>
</dbReference>
<dbReference type="InterPro" id="IPR017972">
    <property type="entry name" value="Cyt_P450_CS"/>
</dbReference>
<dbReference type="GO" id="GO:0016705">
    <property type="term" value="F:oxidoreductase activity, acting on paired donors, with incorporation or reduction of molecular oxygen"/>
    <property type="evidence" value="ECO:0007669"/>
    <property type="project" value="InterPro"/>
</dbReference>
<keyword evidence="7 9" id="KW-0503">Monooxygenase</keyword>
<sequence length="436" mass="50766">MKVKHLHDQYGAVVRIAPNMLSYISPQAWNDIYGHRKSHEPEMVKDPKWYVPDPNGDHILYSNREKHSHYRRMFSHGFSDRSLREQEPLIHGYINMLVDGLTRFSDNGKTPLDVVHWFNWTTFDIIGDLTFGEPFGCLKNTYLHPWVRDMFQTIRGIVIIRVLRQISGLGQYAPKLIRRLPFRGLRMLDQHLKFTKDKVTRRVNHTSPRPDFMEGVLRQPEGKGLTFPELLSNSSIFIIAGSETTATILSGATYLLLRNQDKMQKLLDELRTTFLDESMITIESTSRLKYLPAVIEESLRLYSPVAVGFPRVVPKGGSMIDGQYVSEGTSVTVQHYAAYHSSLNFHRPDEFIPERFIDKDSFHDRRDVLQPFSFGPRNCIGKNLAYAEIKLILSRLLYRFDLRLSEESYDWINHKAYALWEKPPLYVYVTPRVMEK</sequence>
<dbReference type="SUPFAM" id="SSF48264">
    <property type="entry name" value="Cytochrome P450"/>
    <property type="match status" value="1"/>
</dbReference>
<evidence type="ECO:0000256" key="2">
    <source>
        <dbReference type="ARBA" id="ARBA00010617"/>
    </source>
</evidence>
<dbReference type="AlphaFoldDB" id="A0A3A2ZUE1"/>
<dbReference type="GO" id="GO:0004497">
    <property type="term" value="F:monooxygenase activity"/>
    <property type="evidence" value="ECO:0007669"/>
    <property type="project" value="UniProtKB-KW"/>
</dbReference>
<comment type="caution">
    <text evidence="10">The sequence shown here is derived from an EMBL/GenBank/DDBJ whole genome shotgun (WGS) entry which is preliminary data.</text>
</comment>
<dbReference type="GO" id="GO:0005506">
    <property type="term" value="F:iron ion binding"/>
    <property type="evidence" value="ECO:0007669"/>
    <property type="project" value="InterPro"/>
</dbReference>
<keyword evidence="4 8" id="KW-0479">Metal-binding</keyword>
<name>A0A3A2ZUE1_9EURO</name>
<dbReference type="PRINTS" id="PR00385">
    <property type="entry name" value="P450"/>
</dbReference>
<dbReference type="PANTHER" id="PTHR24305">
    <property type="entry name" value="CYTOCHROME P450"/>
    <property type="match status" value="1"/>
</dbReference>
<keyword evidence="11" id="KW-1185">Reference proteome</keyword>
<proteinExistence type="inferred from homology"/>
<dbReference type="OrthoDB" id="1470350at2759"/>
<dbReference type="GO" id="GO:0020037">
    <property type="term" value="F:heme binding"/>
    <property type="evidence" value="ECO:0007669"/>
    <property type="project" value="InterPro"/>
</dbReference>
<dbReference type="STRING" id="2070753.A0A3A2ZUE1"/>
<dbReference type="InterPro" id="IPR001128">
    <property type="entry name" value="Cyt_P450"/>
</dbReference>
<evidence type="ECO:0000256" key="3">
    <source>
        <dbReference type="ARBA" id="ARBA00022617"/>
    </source>
</evidence>
<dbReference type="Proteomes" id="UP000266188">
    <property type="component" value="Unassembled WGS sequence"/>
</dbReference>
<evidence type="ECO:0000256" key="9">
    <source>
        <dbReference type="RuleBase" id="RU000461"/>
    </source>
</evidence>
<dbReference type="InterPro" id="IPR036396">
    <property type="entry name" value="Cyt_P450_sf"/>
</dbReference>
<keyword evidence="5 9" id="KW-0560">Oxidoreductase</keyword>
<keyword evidence="3 8" id="KW-0349">Heme</keyword>
<evidence type="ECO:0000313" key="11">
    <source>
        <dbReference type="Proteomes" id="UP000266188"/>
    </source>
</evidence>
<dbReference type="Pfam" id="PF00067">
    <property type="entry name" value="p450"/>
    <property type="match status" value="1"/>
</dbReference>
<evidence type="ECO:0000256" key="8">
    <source>
        <dbReference type="PIRSR" id="PIRSR602401-1"/>
    </source>
</evidence>
<evidence type="ECO:0000256" key="7">
    <source>
        <dbReference type="ARBA" id="ARBA00023033"/>
    </source>
</evidence>
<dbReference type="CDD" id="cd11058">
    <property type="entry name" value="CYP60B-like"/>
    <property type="match status" value="1"/>
</dbReference>
<comment type="cofactor">
    <cofactor evidence="1 8">
        <name>heme</name>
        <dbReference type="ChEBI" id="CHEBI:30413"/>
    </cofactor>
</comment>
<dbReference type="PRINTS" id="PR00463">
    <property type="entry name" value="EP450I"/>
</dbReference>
<dbReference type="EMBL" id="MVGC01000015">
    <property type="protein sequence ID" value="RJE26778.1"/>
    <property type="molecule type" value="Genomic_DNA"/>
</dbReference>
<dbReference type="InterPro" id="IPR050121">
    <property type="entry name" value="Cytochrome_P450_monoxygenase"/>
</dbReference>
<keyword evidence="6 8" id="KW-0408">Iron</keyword>
<evidence type="ECO:0000256" key="1">
    <source>
        <dbReference type="ARBA" id="ARBA00001971"/>
    </source>
</evidence>
<reference evidence="11" key="1">
    <citation type="submission" date="2017-02" db="EMBL/GenBank/DDBJ databases">
        <authorList>
            <person name="Tafer H."/>
            <person name="Lopandic K."/>
        </authorList>
    </citation>
    <scope>NUCLEOTIDE SEQUENCE [LARGE SCALE GENOMIC DNA]</scope>
    <source>
        <strain evidence="11">CBS 366.77</strain>
    </source>
</reference>
<gene>
    <name evidence="10" type="ORF">PHISCL_00910</name>
</gene>
<dbReference type="PANTHER" id="PTHR24305:SF230">
    <property type="entry name" value="P450, PUTATIVE (EUROFUNG)-RELATED"/>
    <property type="match status" value="1"/>
</dbReference>
<evidence type="ECO:0000256" key="6">
    <source>
        <dbReference type="ARBA" id="ARBA00023004"/>
    </source>
</evidence>
<protein>
    <submittedName>
        <fullName evidence="10">Cytochrome p450</fullName>
    </submittedName>
</protein>
<organism evidence="10 11">
    <name type="scientific">Aspergillus sclerotialis</name>
    <dbReference type="NCBI Taxonomy" id="2070753"/>
    <lineage>
        <taxon>Eukaryota</taxon>
        <taxon>Fungi</taxon>
        <taxon>Dikarya</taxon>
        <taxon>Ascomycota</taxon>
        <taxon>Pezizomycotina</taxon>
        <taxon>Eurotiomycetes</taxon>
        <taxon>Eurotiomycetidae</taxon>
        <taxon>Eurotiales</taxon>
        <taxon>Aspergillaceae</taxon>
        <taxon>Aspergillus</taxon>
        <taxon>Aspergillus subgen. Polypaecilum</taxon>
    </lineage>
</organism>